<dbReference type="Pfam" id="PF12244">
    <property type="entry name" value="DUF3606"/>
    <property type="match status" value="1"/>
</dbReference>
<evidence type="ECO:0000313" key="2">
    <source>
        <dbReference type="EMBL" id="MFC4293571.1"/>
    </source>
</evidence>
<dbReference type="InterPro" id="IPR022037">
    <property type="entry name" value="DUF3606"/>
</dbReference>
<keyword evidence="3" id="KW-1185">Reference proteome</keyword>
<proteinExistence type="predicted"/>
<feature type="region of interest" description="Disordered" evidence="1">
    <location>
        <begin position="1"/>
        <end position="21"/>
    </location>
</feature>
<organism evidence="2 3">
    <name type="scientific">Novosphingobium tardum</name>
    <dbReference type="NCBI Taxonomy" id="1538021"/>
    <lineage>
        <taxon>Bacteria</taxon>
        <taxon>Pseudomonadati</taxon>
        <taxon>Pseudomonadota</taxon>
        <taxon>Alphaproteobacteria</taxon>
        <taxon>Sphingomonadales</taxon>
        <taxon>Sphingomonadaceae</taxon>
        <taxon>Novosphingobium</taxon>
    </lineage>
</organism>
<feature type="compositionally biased region" description="Basic and acidic residues" evidence="1">
    <location>
        <begin position="12"/>
        <end position="21"/>
    </location>
</feature>
<dbReference type="RefSeq" id="WP_379537064.1">
    <property type="nucleotide sequence ID" value="NZ_JBHSDR010000003.1"/>
</dbReference>
<comment type="caution">
    <text evidence="2">The sequence shown here is derived from an EMBL/GenBank/DDBJ whole genome shotgun (WGS) entry which is preliminary data.</text>
</comment>
<gene>
    <name evidence="2" type="ORF">ACFO0A_00705</name>
</gene>
<reference evidence="3" key="1">
    <citation type="journal article" date="2019" name="Int. J. Syst. Evol. Microbiol.">
        <title>The Global Catalogue of Microorganisms (GCM) 10K type strain sequencing project: providing services to taxonomists for standard genome sequencing and annotation.</title>
        <authorList>
            <consortium name="The Broad Institute Genomics Platform"/>
            <consortium name="The Broad Institute Genome Sequencing Center for Infectious Disease"/>
            <person name="Wu L."/>
            <person name="Ma J."/>
        </authorList>
    </citation>
    <scope>NUCLEOTIDE SEQUENCE [LARGE SCALE GENOMIC DNA]</scope>
    <source>
        <strain evidence="3">CGMCC 1.12989</strain>
    </source>
</reference>
<evidence type="ECO:0000256" key="1">
    <source>
        <dbReference type="SAM" id="MobiDB-lite"/>
    </source>
</evidence>
<accession>A0ABV8RJL8</accession>
<protein>
    <submittedName>
        <fullName evidence="2">DUF3606 domain-containing protein</fullName>
    </submittedName>
</protein>
<dbReference type="Proteomes" id="UP001595828">
    <property type="component" value="Unassembled WGS sequence"/>
</dbReference>
<sequence>MSDDTNNVGAQDRSRIAGHQEHEVRYFADKHGITVEQAQQLIAQHGNNRGALDNAARRMKG</sequence>
<dbReference type="EMBL" id="JBHSDR010000003">
    <property type="protein sequence ID" value="MFC4293571.1"/>
    <property type="molecule type" value="Genomic_DNA"/>
</dbReference>
<evidence type="ECO:0000313" key="3">
    <source>
        <dbReference type="Proteomes" id="UP001595828"/>
    </source>
</evidence>
<name>A0ABV8RJL8_9SPHN</name>